<reference evidence="3 4" key="1">
    <citation type="journal article" date="2019" name="Commun. Biol.">
        <title>The bagworm genome reveals a unique fibroin gene that provides high tensile strength.</title>
        <authorList>
            <person name="Kono N."/>
            <person name="Nakamura H."/>
            <person name="Ohtoshi R."/>
            <person name="Tomita M."/>
            <person name="Numata K."/>
            <person name="Arakawa K."/>
        </authorList>
    </citation>
    <scope>NUCLEOTIDE SEQUENCE [LARGE SCALE GENOMIC DNA]</scope>
</reference>
<proteinExistence type="predicted"/>
<dbReference type="GO" id="GO:0008270">
    <property type="term" value="F:zinc ion binding"/>
    <property type="evidence" value="ECO:0007669"/>
    <property type="project" value="UniProtKB-KW"/>
</dbReference>
<dbReference type="SMART" id="SM00355">
    <property type="entry name" value="ZnF_C2H2"/>
    <property type="match status" value="1"/>
</dbReference>
<evidence type="ECO:0000259" key="2">
    <source>
        <dbReference type="PROSITE" id="PS50157"/>
    </source>
</evidence>
<sequence length="250" mass="28274">MDCDDLELAQNCLRCLCQERTPVDAGGLLHKINFSNNLPYVITKNIDVSDGIVNGSHLAPFATSSAQIFRSREIYSRMPVILSGDFNTDFKKEESATLTVHLREVFNLEMKNDRNLPTTRYGTTINAVFSRYIEKELIARPALHREVKNEYCEENLGVPPYASSTMGRRHSPRTYGTSEEKYECDYCKYISARKSNFRRHIRLVHNACGPNSLKTRTHMGQKVYKCDQLSAAGCAGNLERGRGIDPVIVS</sequence>
<dbReference type="Proteomes" id="UP000299102">
    <property type="component" value="Unassembled WGS sequence"/>
</dbReference>
<keyword evidence="1" id="KW-0479">Metal-binding</keyword>
<accession>A0A4C1ZJ71</accession>
<dbReference type="SUPFAM" id="SSF57667">
    <property type="entry name" value="beta-beta-alpha zinc fingers"/>
    <property type="match status" value="1"/>
</dbReference>
<dbReference type="EMBL" id="BGZK01001964">
    <property type="protein sequence ID" value="GBP88901.1"/>
    <property type="molecule type" value="Genomic_DNA"/>
</dbReference>
<dbReference type="Pfam" id="PF13909">
    <property type="entry name" value="zf-H2C2_5"/>
    <property type="match status" value="1"/>
</dbReference>
<evidence type="ECO:0000256" key="1">
    <source>
        <dbReference type="PROSITE-ProRule" id="PRU00042"/>
    </source>
</evidence>
<evidence type="ECO:0000313" key="3">
    <source>
        <dbReference type="EMBL" id="GBP88901.1"/>
    </source>
</evidence>
<dbReference type="AlphaFoldDB" id="A0A4C1ZJ71"/>
<organism evidence="3 4">
    <name type="scientific">Eumeta variegata</name>
    <name type="common">Bagworm moth</name>
    <name type="synonym">Eumeta japonica</name>
    <dbReference type="NCBI Taxonomy" id="151549"/>
    <lineage>
        <taxon>Eukaryota</taxon>
        <taxon>Metazoa</taxon>
        <taxon>Ecdysozoa</taxon>
        <taxon>Arthropoda</taxon>
        <taxon>Hexapoda</taxon>
        <taxon>Insecta</taxon>
        <taxon>Pterygota</taxon>
        <taxon>Neoptera</taxon>
        <taxon>Endopterygota</taxon>
        <taxon>Lepidoptera</taxon>
        <taxon>Glossata</taxon>
        <taxon>Ditrysia</taxon>
        <taxon>Tineoidea</taxon>
        <taxon>Psychidae</taxon>
        <taxon>Oiketicinae</taxon>
        <taxon>Eumeta</taxon>
    </lineage>
</organism>
<dbReference type="PROSITE" id="PS50157">
    <property type="entry name" value="ZINC_FINGER_C2H2_2"/>
    <property type="match status" value="1"/>
</dbReference>
<comment type="caution">
    <text evidence="3">The sequence shown here is derived from an EMBL/GenBank/DDBJ whole genome shotgun (WGS) entry which is preliminary data.</text>
</comment>
<dbReference type="Gene3D" id="3.30.160.60">
    <property type="entry name" value="Classic Zinc Finger"/>
    <property type="match status" value="1"/>
</dbReference>
<name>A0A4C1ZJ71_EUMVA</name>
<keyword evidence="4" id="KW-1185">Reference proteome</keyword>
<gene>
    <name evidence="3" type="ORF">EVAR_102914_1</name>
</gene>
<evidence type="ECO:0000313" key="4">
    <source>
        <dbReference type="Proteomes" id="UP000299102"/>
    </source>
</evidence>
<dbReference type="OrthoDB" id="7001740at2759"/>
<keyword evidence="1" id="KW-0863">Zinc-finger</keyword>
<dbReference type="InterPro" id="IPR036236">
    <property type="entry name" value="Znf_C2H2_sf"/>
</dbReference>
<keyword evidence="1" id="KW-0862">Zinc</keyword>
<dbReference type="InterPro" id="IPR013087">
    <property type="entry name" value="Znf_C2H2_type"/>
</dbReference>
<protein>
    <recommendedName>
        <fullName evidence="2">C2H2-type domain-containing protein</fullName>
    </recommendedName>
</protein>
<feature type="domain" description="C2H2-type" evidence="2">
    <location>
        <begin position="182"/>
        <end position="210"/>
    </location>
</feature>